<protein>
    <submittedName>
        <fullName evidence="3">Putative RND efflux membrane fusion protein</fullName>
    </submittedName>
</protein>
<dbReference type="EMBL" id="NBTZ01000174">
    <property type="protein sequence ID" value="OTP65715.1"/>
    <property type="molecule type" value="Genomic_DNA"/>
</dbReference>
<dbReference type="PANTHER" id="PTHR32347:SF14">
    <property type="entry name" value="EFFLUX SYSTEM COMPONENT YKNX-RELATED"/>
    <property type="match status" value="1"/>
</dbReference>
<dbReference type="PANTHER" id="PTHR32347">
    <property type="entry name" value="EFFLUX SYSTEM COMPONENT YKNX-RELATED"/>
    <property type="match status" value="1"/>
</dbReference>
<gene>
    <name evidence="3" type="ORF">PAMC26577_38970</name>
</gene>
<reference evidence="3 4" key="1">
    <citation type="submission" date="2017-03" db="EMBL/GenBank/DDBJ databases">
        <title>Genome analysis of strain PAMC 26577.</title>
        <authorList>
            <person name="Oh H.-M."/>
            <person name="Yang J.-A."/>
        </authorList>
    </citation>
    <scope>NUCLEOTIDE SEQUENCE [LARGE SCALE GENOMIC DNA]</scope>
    <source>
        <strain evidence="3 4">PAMC 26577</strain>
    </source>
</reference>
<dbReference type="Proteomes" id="UP000195221">
    <property type="component" value="Unassembled WGS sequence"/>
</dbReference>
<dbReference type="Gene3D" id="2.40.50.100">
    <property type="match status" value="1"/>
</dbReference>
<dbReference type="GO" id="GO:0030313">
    <property type="term" value="C:cell envelope"/>
    <property type="evidence" value="ECO:0007669"/>
    <property type="project" value="UniProtKB-SubCell"/>
</dbReference>
<dbReference type="InterPro" id="IPR050465">
    <property type="entry name" value="UPF0194_transport"/>
</dbReference>
<dbReference type="SUPFAM" id="SSF111369">
    <property type="entry name" value="HlyD-like secretion proteins"/>
    <property type="match status" value="1"/>
</dbReference>
<name>A0A242M3P5_CABSO</name>
<evidence type="ECO:0000313" key="3">
    <source>
        <dbReference type="EMBL" id="OTP65715.1"/>
    </source>
</evidence>
<evidence type="ECO:0000256" key="2">
    <source>
        <dbReference type="ARBA" id="ARBA00023054"/>
    </source>
</evidence>
<evidence type="ECO:0000256" key="1">
    <source>
        <dbReference type="ARBA" id="ARBA00004196"/>
    </source>
</evidence>
<dbReference type="AlphaFoldDB" id="A0A242M3P5"/>
<evidence type="ECO:0000313" key="4">
    <source>
        <dbReference type="Proteomes" id="UP000195221"/>
    </source>
</evidence>
<keyword evidence="2" id="KW-0175">Coiled coil</keyword>
<comment type="subcellular location">
    <subcellularLocation>
        <location evidence="1">Cell envelope</location>
    </subcellularLocation>
</comment>
<comment type="caution">
    <text evidence="3">The sequence shown here is derived from an EMBL/GenBank/DDBJ whole genome shotgun (WGS) entry which is preliminary data.</text>
</comment>
<accession>A0A242M3P5</accession>
<dbReference type="Gene3D" id="2.40.30.170">
    <property type="match status" value="1"/>
</dbReference>
<sequence>MSSNTRRLIVCLTLVLVLIAAPIVTVKHSLGFAETPKPDSQWVRITSQPLEIHLGLAGHIAPETQVTVTSPFDGSVERVQVVEGQRVEQGQTLLVLETTQIDVLIRQALADVLKARRAVKDLEQWEGSQDMGRARRAVATARLSLNDTQQKLRETRTLLARGIVARTEVDSLEQQAKLQQLDFISAQAELAAALSRGRGENVQLADMELANATARYDALVTARGQRNITASFAGVTTRAPVTGSAQRSEPLQAGEKVSQGESLLGLSSVEHVKAIAKVNEVDIDQLRDAQAVEITGDGFEGVTLQGSIESVGVQGLIGDSQDGANYEVVVSIPALKSDQQARVRLGMSARLSIVVYRNDHAIVVPVTAVSTVNGKSYLTYRKTPDQVATQLPITIGHATAAGIEVLGAREGFIRVKPETTPN</sequence>
<dbReference type="RefSeq" id="WP_075359787.1">
    <property type="nucleotide sequence ID" value="NZ_MSRG01000080.1"/>
</dbReference>
<proteinExistence type="predicted"/>
<organism evidence="3 4">
    <name type="scientific">Caballeronia sordidicola</name>
    <name type="common">Burkholderia sordidicola</name>
    <dbReference type="NCBI Taxonomy" id="196367"/>
    <lineage>
        <taxon>Bacteria</taxon>
        <taxon>Pseudomonadati</taxon>
        <taxon>Pseudomonadota</taxon>
        <taxon>Betaproteobacteria</taxon>
        <taxon>Burkholderiales</taxon>
        <taxon>Burkholderiaceae</taxon>
        <taxon>Caballeronia</taxon>
    </lineage>
</organism>